<evidence type="ECO:0000256" key="3">
    <source>
        <dbReference type="ARBA" id="ARBA00022679"/>
    </source>
</evidence>
<dbReference type="EMBL" id="BTPE01000010">
    <property type="protein sequence ID" value="GMQ34497.1"/>
    <property type="molecule type" value="Genomic_DNA"/>
</dbReference>
<evidence type="ECO:0000256" key="4">
    <source>
        <dbReference type="ARBA" id="ARBA00022737"/>
    </source>
</evidence>
<accession>A0ABQ6Q3Q8</accession>
<dbReference type="PROSITE" id="PS00101">
    <property type="entry name" value="HEXAPEP_TRANSFERASES"/>
    <property type="match status" value="1"/>
</dbReference>
<keyword evidence="9" id="KW-1185">Reference proteome</keyword>
<evidence type="ECO:0000259" key="7">
    <source>
        <dbReference type="Pfam" id="PF25087"/>
    </source>
</evidence>
<protein>
    <submittedName>
        <fullName evidence="8">UDP-3-O-(3-hydroxymyristoyl)glucosamine N-acyltransferase</fullName>
    </submittedName>
</protein>
<dbReference type="Pfam" id="PF00132">
    <property type="entry name" value="Hexapep"/>
    <property type="match status" value="1"/>
</dbReference>
<dbReference type="PANTHER" id="PTHR43378:SF2">
    <property type="entry name" value="UDP-3-O-ACYLGLUCOSAMINE N-ACYLTRANSFERASE 1, MITOCHONDRIAL-RELATED"/>
    <property type="match status" value="1"/>
</dbReference>
<feature type="domain" description="Mannose-1-phosphate guanyltransferase C-terminal" evidence="7">
    <location>
        <begin position="110"/>
        <end position="169"/>
    </location>
</feature>
<keyword evidence="3" id="KW-0808">Transferase</keyword>
<evidence type="ECO:0000256" key="1">
    <source>
        <dbReference type="ARBA" id="ARBA00022516"/>
    </source>
</evidence>
<dbReference type="PANTHER" id="PTHR43378">
    <property type="entry name" value="UDP-3-O-ACYLGLUCOSAMINE N-ACYLTRANSFERASE"/>
    <property type="match status" value="1"/>
</dbReference>
<dbReference type="InterPro" id="IPR056729">
    <property type="entry name" value="GMPPB_C"/>
</dbReference>
<evidence type="ECO:0000313" key="8">
    <source>
        <dbReference type="EMBL" id="GMQ34497.1"/>
    </source>
</evidence>
<organism evidence="8 9">
    <name type="scientific">Algoriphagus taiwanensis</name>
    <dbReference type="NCBI Taxonomy" id="1445656"/>
    <lineage>
        <taxon>Bacteria</taxon>
        <taxon>Pseudomonadati</taxon>
        <taxon>Bacteroidota</taxon>
        <taxon>Cytophagia</taxon>
        <taxon>Cytophagales</taxon>
        <taxon>Cyclobacteriaceae</taxon>
        <taxon>Algoriphagus</taxon>
    </lineage>
</organism>
<reference evidence="8 9" key="1">
    <citation type="submission" date="2023-08" db="EMBL/GenBank/DDBJ databases">
        <title>Draft genome sequence of Algoriphagus taiwanensis.</title>
        <authorList>
            <person name="Takatani N."/>
            <person name="Hosokawa M."/>
            <person name="Sawabe T."/>
        </authorList>
    </citation>
    <scope>NUCLEOTIDE SEQUENCE [LARGE SCALE GENOMIC DNA]</scope>
    <source>
        <strain evidence="8 9">JCM 19755</strain>
    </source>
</reference>
<keyword evidence="5" id="KW-0443">Lipid metabolism</keyword>
<dbReference type="InterPro" id="IPR007691">
    <property type="entry name" value="LpxD"/>
</dbReference>
<dbReference type="Proteomes" id="UP001307705">
    <property type="component" value="Unassembled WGS sequence"/>
</dbReference>
<gene>
    <name evidence="8" type="primary">lpxD_1</name>
    <name evidence="8" type="ORF">Ataiwa_27700</name>
</gene>
<keyword evidence="2" id="KW-0441">Lipid A biosynthesis</keyword>
<dbReference type="Gene3D" id="2.160.10.10">
    <property type="entry name" value="Hexapeptide repeat proteins"/>
    <property type="match status" value="1"/>
</dbReference>
<dbReference type="InterPro" id="IPR011004">
    <property type="entry name" value="Trimer_LpxA-like_sf"/>
</dbReference>
<dbReference type="Pfam" id="PF25087">
    <property type="entry name" value="GMPPB_C"/>
    <property type="match status" value="1"/>
</dbReference>
<dbReference type="InterPro" id="IPR001451">
    <property type="entry name" value="Hexapep"/>
</dbReference>
<keyword evidence="4" id="KW-0677">Repeat</keyword>
<sequence>MNKVSIKKISDVLVDEEVYASRDDIYFTKASPINNTAEYSITWVKKNLDKSLELIQNSLSTVIVLDRSLKGLFEIDSNKAYILSDDPKSTFINILNFVFPRERTSNVHSTSIISNNSKVGLNCYIGPNVTIEDNCTIGDNCVLLGNNYIFSGTNIGNFVTINPGSVIGSDGFGYARKANGELNKFPHFGGVQIGDYVEIGANVCIDRGTLGDTIIKSGVKIDNLVHVAHNVVVGENSLLIANSMIGGSTVIGKNSWIAPSVNLMNGISIEENVTVGMGATVTKNIPSGETWAGSPARPIKEFIRIQNIIKNL</sequence>
<keyword evidence="1" id="KW-0444">Lipid biosynthesis</keyword>
<evidence type="ECO:0000313" key="9">
    <source>
        <dbReference type="Proteomes" id="UP001307705"/>
    </source>
</evidence>
<evidence type="ECO:0000256" key="5">
    <source>
        <dbReference type="ARBA" id="ARBA00023098"/>
    </source>
</evidence>
<evidence type="ECO:0000256" key="6">
    <source>
        <dbReference type="ARBA" id="ARBA00023315"/>
    </source>
</evidence>
<dbReference type="RefSeq" id="WP_338229323.1">
    <property type="nucleotide sequence ID" value="NZ_BTPE01000010.1"/>
</dbReference>
<evidence type="ECO:0000256" key="2">
    <source>
        <dbReference type="ARBA" id="ARBA00022556"/>
    </source>
</evidence>
<dbReference type="CDD" id="cd03352">
    <property type="entry name" value="LbH_LpxD"/>
    <property type="match status" value="1"/>
</dbReference>
<dbReference type="NCBIfam" id="NF002060">
    <property type="entry name" value="PRK00892.1"/>
    <property type="match status" value="1"/>
</dbReference>
<keyword evidence="6" id="KW-0012">Acyltransferase</keyword>
<name>A0ABQ6Q3Q8_9BACT</name>
<comment type="caution">
    <text evidence="8">The sequence shown here is derived from an EMBL/GenBank/DDBJ whole genome shotgun (WGS) entry which is preliminary data.</text>
</comment>
<dbReference type="SUPFAM" id="SSF51161">
    <property type="entry name" value="Trimeric LpxA-like enzymes"/>
    <property type="match status" value="1"/>
</dbReference>
<dbReference type="InterPro" id="IPR018357">
    <property type="entry name" value="Hexapep_transf_CS"/>
</dbReference>
<proteinExistence type="predicted"/>